<evidence type="ECO:0000313" key="2">
    <source>
        <dbReference type="Proteomes" id="UP000507222"/>
    </source>
</evidence>
<evidence type="ECO:0000313" key="1">
    <source>
        <dbReference type="EMBL" id="CAB4283294.1"/>
    </source>
</evidence>
<proteinExistence type="predicted"/>
<dbReference type="AlphaFoldDB" id="A0A6J5V6H0"/>
<protein>
    <submittedName>
        <fullName evidence="1">Uncharacterized protein</fullName>
    </submittedName>
</protein>
<gene>
    <name evidence="1" type="ORF">CURHAP_LOCUS37584</name>
</gene>
<reference evidence="1 2" key="1">
    <citation type="submission" date="2020-05" db="EMBL/GenBank/DDBJ databases">
        <authorList>
            <person name="Campoy J."/>
            <person name="Schneeberger K."/>
            <person name="Spophaly S."/>
        </authorList>
    </citation>
    <scope>NUCLEOTIDE SEQUENCE [LARGE SCALE GENOMIC DNA]</scope>
    <source>
        <strain evidence="1">PruArmRojPasFocal</strain>
    </source>
</reference>
<dbReference type="EMBL" id="CAEKDK010000006">
    <property type="protein sequence ID" value="CAB4283294.1"/>
    <property type="molecule type" value="Genomic_DNA"/>
</dbReference>
<accession>A0A6J5V6H0</accession>
<sequence>MAQVLLNFIYPGYCTALEQVGCPPRESRLCSKGSISGAQKGLGPALLSKLSQFMLDELSLIISKLE</sequence>
<dbReference type="Proteomes" id="UP000507222">
    <property type="component" value="Unassembled WGS sequence"/>
</dbReference>
<name>A0A6J5V6H0_PRUAR</name>
<organism evidence="1 2">
    <name type="scientific">Prunus armeniaca</name>
    <name type="common">Apricot</name>
    <name type="synonym">Armeniaca vulgaris</name>
    <dbReference type="NCBI Taxonomy" id="36596"/>
    <lineage>
        <taxon>Eukaryota</taxon>
        <taxon>Viridiplantae</taxon>
        <taxon>Streptophyta</taxon>
        <taxon>Embryophyta</taxon>
        <taxon>Tracheophyta</taxon>
        <taxon>Spermatophyta</taxon>
        <taxon>Magnoliopsida</taxon>
        <taxon>eudicotyledons</taxon>
        <taxon>Gunneridae</taxon>
        <taxon>Pentapetalae</taxon>
        <taxon>rosids</taxon>
        <taxon>fabids</taxon>
        <taxon>Rosales</taxon>
        <taxon>Rosaceae</taxon>
        <taxon>Amygdaloideae</taxon>
        <taxon>Amygdaleae</taxon>
        <taxon>Prunus</taxon>
    </lineage>
</organism>